<dbReference type="Gene3D" id="3.40.50.1390">
    <property type="entry name" value="Resolvase, N-terminal catalytic domain"/>
    <property type="match status" value="1"/>
</dbReference>
<dbReference type="InterPro" id="IPR006119">
    <property type="entry name" value="Resolv_N"/>
</dbReference>
<evidence type="ECO:0000259" key="1">
    <source>
        <dbReference type="PROSITE" id="PS51736"/>
    </source>
</evidence>
<dbReference type="AlphaFoldDB" id="I3TGF1"/>
<dbReference type="Pfam" id="PF00239">
    <property type="entry name" value="Resolvase"/>
    <property type="match status" value="1"/>
</dbReference>
<dbReference type="HOGENOM" id="CLU_082093_0_1_2"/>
<evidence type="ECO:0000313" key="3">
    <source>
        <dbReference type="Proteomes" id="UP000005270"/>
    </source>
</evidence>
<accession>I3TGF1</accession>
<dbReference type="SUPFAM" id="SSF53041">
    <property type="entry name" value="Resolvase-like"/>
    <property type="match status" value="1"/>
</dbReference>
<dbReference type="NCBIfam" id="NF033518">
    <property type="entry name" value="transpos_IS607"/>
    <property type="match status" value="1"/>
</dbReference>
<dbReference type="CDD" id="cd03769">
    <property type="entry name" value="SR_IS607_transposase_like"/>
    <property type="match status" value="1"/>
</dbReference>
<evidence type="ECO:0000313" key="2">
    <source>
        <dbReference type="EMBL" id="AFK51839.1"/>
    </source>
</evidence>
<organism evidence="2 3">
    <name type="scientific">Thermogladius calderae (strain DSM 22663 / VKM B-2946 / 1633)</name>
    <dbReference type="NCBI Taxonomy" id="1184251"/>
    <lineage>
        <taxon>Archaea</taxon>
        <taxon>Thermoproteota</taxon>
        <taxon>Thermoprotei</taxon>
        <taxon>Desulfurococcales</taxon>
        <taxon>Desulfurococcaceae</taxon>
        <taxon>Thermogladius</taxon>
    </lineage>
</organism>
<reference evidence="2 3" key="1">
    <citation type="journal article" date="2012" name="J. Bacteriol.">
        <title>Complete genome sequence of the hyperthermophilic cellulolytic Crenarchaeon 'Thermogladius cellulolyticus' 1633.</title>
        <authorList>
            <person name="Mardanov A.V."/>
            <person name="Kochetkova T.V."/>
            <person name="Beletsky A.V."/>
            <person name="Bonch-Osmolovskaya E.A."/>
            <person name="Ravin N.V."/>
            <person name="Skryabin K.G."/>
        </authorList>
    </citation>
    <scope>NUCLEOTIDE SEQUENCE [LARGE SCALE GENOMIC DNA]</scope>
    <source>
        <strain evidence="3">DSM 22663 / VKM B-2946 / 1633</strain>
    </source>
</reference>
<dbReference type="FunFam" id="3.40.50.1390:FF:000002">
    <property type="entry name" value="ORF1 in transposon ISC1904"/>
    <property type="match status" value="1"/>
</dbReference>
<dbReference type="InterPro" id="IPR041718">
    <property type="entry name" value="IS607_transposase-like"/>
</dbReference>
<dbReference type="GO" id="GO:0000150">
    <property type="term" value="F:DNA strand exchange activity"/>
    <property type="evidence" value="ECO:0007669"/>
    <property type="project" value="InterPro"/>
</dbReference>
<dbReference type="STRING" id="1184251.TCELL_1417"/>
<dbReference type="InterPro" id="IPR051491">
    <property type="entry name" value="Recombinase/Transposase-rel"/>
</dbReference>
<dbReference type="PROSITE" id="PS51736">
    <property type="entry name" value="RECOMBINASES_3"/>
    <property type="match status" value="1"/>
</dbReference>
<dbReference type="PANTHER" id="PTHR36172:SF1">
    <property type="entry name" value="RESOLVASE-RELATED"/>
    <property type="match status" value="1"/>
</dbReference>
<dbReference type="Proteomes" id="UP000005270">
    <property type="component" value="Chromosome"/>
</dbReference>
<dbReference type="GO" id="GO:0003677">
    <property type="term" value="F:DNA binding"/>
    <property type="evidence" value="ECO:0007669"/>
    <property type="project" value="InterPro"/>
</dbReference>
<dbReference type="InterPro" id="IPR009061">
    <property type="entry name" value="DNA-bd_dom_put_sf"/>
</dbReference>
<dbReference type="InterPro" id="IPR048046">
    <property type="entry name" value="Transpos_IS607"/>
</dbReference>
<dbReference type="Pfam" id="PF12728">
    <property type="entry name" value="HTH_17"/>
    <property type="match status" value="1"/>
</dbReference>
<dbReference type="SUPFAM" id="SSF46955">
    <property type="entry name" value="Putative DNA-binding domain"/>
    <property type="match status" value="1"/>
</dbReference>
<dbReference type="InParanoid" id="I3TGF1"/>
<dbReference type="InterPro" id="IPR036162">
    <property type="entry name" value="Resolvase-like_N_sf"/>
</dbReference>
<protein>
    <submittedName>
        <fullName evidence="2">IS element orfA, putative resolvase</fullName>
    </submittedName>
</protein>
<dbReference type="KEGG" id="thg:TCELL_1417"/>
<dbReference type="InterPro" id="IPR041657">
    <property type="entry name" value="HTH_17"/>
</dbReference>
<dbReference type="eggNOG" id="arCOG03164">
    <property type="taxonomic scope" value="Archaea"/>
</dbReference>
<dbReference type="SMART" id="SM00857">
    <property type="entry name" value="Resolvase"/>
    <property type="match status" value="1"/>
</dbReference>
<sequence length="208" mass="24170">MKMEKLYKLSEFARVLGVSRSAVIKWIRTGRVRAVNIHGRWYIPESEIERLTKGFYAGLKRVAIYARVSGGTQRDDLERQVASLEDYVRKQFPQAEYVVVRDVASGLKEDRRGLGKLIEMARKRQIDAVVVAYRDRLTRFGFTYLEKLFEAYGVRVVVVFDQEPKDYYQELVEDLMAIVTSFAGKIYGKRSRKYRKVVEAVEQAVKDP</sequence>
<dbReference type="PANTHER" id="PTHR36172">
    <property type="match status" value="1"/>
</dbReference>
<dbReference type="EMBL" id="CP003531">
    <property type="protein sequence ID" value="AFK51839.1"/>
    <property type="molecule type" value="Genomic_DNA"/>
</dbReference>
<proteinExistence type="predicted"/>
<keyword evidence="3" id="KW-1185">Reference proteome</keyword>
<gene>
    <name evidence="2" type="ordered locus">TCELL_1417</name>
</gene>
<feature type="domain" description="Resolvase/invertase-type recombinase catalytic" evidence="1">
    <location>
        <begin position="61"/>
        <end position="208"/>
    </location>
</feature>
<name>I3TGF1_THEC1</name>
<dbReference type="Gene3D" id="1.10.287.2170">
    <property type="match status" value="1"/>
</dbReference>